<evidence type="ECO:0000256" key="4">
    <source>
        <dbReference type="ARBA" id="ARBA00022786"/>
    </source>
</evidence>
<dbReference type="InterPro" id="IPR015063">
    <property type="entry name" value="USP8_dimer"/>
</dbReference>
<dbReference type="InterPro" id="IPR001394">
    <property type="entry name" value="Peptidase_C19_UCH"/>
</dbReference>
<evidence type="ECO:0000313" key="13">
    <source>
        <dbReference type="Proteomes" id="UP000266673"/>
    </source>
</evidence>
<dbReference type="EMBL" id="QKWP01001866">
    <property type="protein sequence ID" value="RIB06123.1"/>
    <property type="molecule type" value="Genomic_DNA"/>
</dbReference>
<evidence type="ECO:0000256" key="2">
    <source>
        <dbReference type="ARBA" id="ARBA00009085"/>
    </source>
</evidence>
<dbReference type="InterPro" id="IPR028889">
    <property type="entry name" value="USP"/>
</dbReference>
<dbReference type="Pfam" id="PF08969">
    <property type="entry name" value="USP8_dimer"/>
    <property type="match status" value="1"/>
</dbReference>
<dbReference type="Gene3D" id="3.90.70.10">
    <property type="entry name" value="Cysteine proteinases"/>
    <property type="match status" value="1"/>
</dbReference>
<proteinExistence type="inferred from homology"/>
<dbReference type="SUPFAM" id="SSF54001">
    <property type="entry name" value="Cysteine proteinases"/>
    <property type="match status" value="1"/>
</dbReference>
<dbReference type="PANTHER" id="PTHR21646">
    <property type="entry name" value="UBIQUITIN CARBOXYL-TERMINAL HYDROLASE"/>
    <property type="match status" value="1"/>
</dbReference>
<dbReference type="PROSITE" id="PS00972">
    <property type="entry name" value="USP_1"/>
    <property type="match status" value="1"/>
</dbReference>
<dbReference type="Gene3D" id="1.20.58.80">
    <property type="entry name" value="Phosphotransferase system, lactose/cellobiose-type IIA subunit"/>
    <property type="match status" value="1"/>
</dbReference>
<dbReference type="Pfam" id="PF00581">
    <property type="entry name" value="Rhodanese"/>
    <property type="match status" value="1"/>
</dbReference>
<name>A0A397UFP9_9GLOM</name>
<evidence type="ECO:0000259" key="10">
    <source>
        <dbReference type="PROSITE" id="PS50206"/>
    </source>
</evidence>
<keyword evidence="13" id="KW-1185">Reference proteome</keyword>
<dbReference type="PROSITE" id="PS00973">
    <property type="entry name" value="USP_2"/>
    <property type="match status" value="1"/>
</dbReference>
<feature type="region of interest" description="Disordered" evidence="9">
    <location>
        <begin position="366"/>
        <end position="391"/>
    </location>
</feature>
<dbReference type="Pfam" id="PF00443">
    <property type="entry name" value="UCH"/>
    <property type="match status" value="1"/>
</dbReference>
<evidence type="ECO:0000256" key="3">
    <source>
        <dbReference type="ARBA" id="ARBA00022670"/>
    </source>
</evidence>
<dbReference type="CDD" id="cd00158">
    <property type="entry name" value="RHOD"/>
    <property type="match status" value="1"/>
</dbReference>
<reference evidence="12 13" key="1">
    <citation type="submission" date="2018-06" db="EMBL/GenBank/DDBJ databases">
        <title>Comparative genomics reveals the genomic features of Rhizophagus irregularis, R. cerebriforme, R. diaphanum and Gigaspora rosea, and their symbiotic lifestyle signature.</title>
        <authorList>
            <person name="Morin E."/>
            <person name="San Clemente H."/>
            <person name="Chen E.C.H."/>
            <person name="De La Providencia I."/>
            <person name="Hainaut M."/>
            <person name="Kuo A."/>
            <person name="Kohler A."/>
            <person name="Murat C."/>
            <person name="Tang N."/>
            <person name="Roy S."/>
            <person name="Loubradou J."/>
            <person name="Henrissat B."/>
            <person name="Grigoriev I.V."/>
            <person name="Corradi N."/>
            <person name="Roux C."/>
            <person name="Martin F.M."/>
        </authorList>
    </citation>
    <scope>NUCLEOTIDE SEQUENCE [LARGE SCALE GENOMIC DNA]</scope>
    <source>
        <strain evidence="12 13">DAOM 194757</strain>
    </source>
</reference>
<dbReference type="OrthoDB" id="292964at2759"/>
<feature type="coiled-coil region" evidence="8">
    <location>
        <begin position="85"/>
        <end position="112"/>
    </location>
</feature>
<dbReference type="SMART" id="SM00450">
    <property type="entry name" value="RHOD"/>
    <property type="match status" value="1"/>
</dbReference>
<feature type="region of interest" description="Disordered" evidence="9">
    <location>
        <begin position="198"/>
        <end position="218"/>
    </location>
</feature>
<comment type="catalytic activity">
    <reaction evidence="1 7">
        <text>Thiol-dependent hydrolysis of ester, thioester, amide, peptide and isopeptide bonds formed by the C-terminal Gly of ubiquitin (a 76-residue protein attached to proteins as an intracellular targeting signal).</text>
        <dbReference type="EC" id="3.4.19.12"/>
    </reaction>
</comment>
<evidence type="ECO:0000256" key="5">
    <source>
        <dbReference type="ARBA" id="ARBA00022801"/>
    </source>
</evidence>
<dbReference type="Proteomes" id="UP000266673">
    <property type="component" value="Unassembled WGS sequence"/>
</dbReference>
<dbReference type="InterPro" id="IPR001763">
    <property type="entry name" value="Rhodanese-like_dom"/>
</dbReference>
<dbReference type="Gene3D" id="3.40.250.10">
    <property type="entry name" value="Rhodanese-like domain"/>
    <property type="match status" value="1"/>
</dbReference>
<dbReference type="CDD" id="cd02674">
    <property type="entry name" value="Peptidase_C19R"/>
    <property type="match status" value="1"/>
</dbReference>
<keyword evidence="8" id="KW-0175">Coiled coil</keyword>
<keyword evidence="4 7" id="KW-0833">Ubl conjugation pathway</keyword>
<comment type="similarity">
    <text evidence="2 7">Belongs to the peptidase C19 family.</text>
</comment>
<dbReference type="PROSITE" id="PS50206">
    <property type="entry name" value="RHODANESE_3"/>
    <property type="match status" value="1"/>
</dbReference>
<feature type="region of interest" description="Disordered" evidence="9">
    <location>
        <begin position="454"/>
        <end position="508"/>
    </location>
</feature>
<feature type="domain" description="Rhodanese" evidence="10">
    <location>
        <begin position="238"/>
        <end position="367"/>
    </location>
</feature>
<evidence type="ECO:0000259" key="11">
    <source>
        <dbReference type="PROSITE" id="PS50235"/>
    </source>
</evidence>
<keyword evidence="6 7" id="KW-0788">Thiol protease</keyword>
<dbReference type="GO" id="GO:0006508">
    <property type="term" value="P:proteolysis"/>
    <property type="evidence" value="ECO:0007669"/>
    <property type="project" value="UniProtKB-KW"/>
</dbReference>
<sequence length="926" mass="104227">MPISQIKEKLTLPDKENFSIKAWLSSAGKLLDQAKSADERGDLEAVYVNNVKASSIIIEIIPKHKDCEKMNEKEKKDFRELRSGINGIIAKAEEAGKKLEEIENEKNKTNRSQENEATISYMQMPEPHPTPELTSNLLSNNFNSLQQSSTVCIMNNNIGGITSTSTGSNNLNITHMQNEISKTSNVGQKQTIYPPVSPSSFEAFTPKQHKKKSPLDDLPASGKIEASVLRSLLSITEDPPHILVLDVRHRDEFDRGHIKTKNIVCLDPIILKDEISSINIESKQIVGPEFEKKLFADRHNFDLIVYHDQNSSFIPNFTKTSDDNKNAMKNLIQAISKNEFKKRLKKDPVLLNGGFDAWYRLAGESGVERNNNNNNSTQASQLDKDADQNPSIVSNSKHVKLVKRSILDFFQQPYGSAQSMTESNYSSSPTGNLMYNNNNSSIYGVVSNSWTTATNKPMPQIPNSDSTSATTQSGSSLKRRKTRFDHPYHGFSEIKNPEYAPPLPPKKHEVTTSITASANCSEQMAMHNKSSLISEQGHHRFPQSESGYSTLGSCIGITGLRNLGNTCFMNSVLQCLSGTLPFARYFLDGSFRRHINKSNPLGTEGVLAEAFAKLIQVMWSEQFNFVSPVTFKEAIGRFAPQFSGCDQQDSQEFLAYLLDGLHEDLNIIKKKPIIKELTLQEEEEMEMLQPQIASEIEWEKYLMRNTSIVVSLFQGQFRNKLICLTCNKTSSTYNVFMYLSLPIPTNIKDGEQVDLKMCLNEFTKEEILEGDDAWNCPRCKVARRAKKQLTISRLPDILLIHLKRFSFNGPFRDKLETKVYFPLKNLDLTSYVPTPIPQPTLIGSIPKTDIPGSGGSRYNLQQTGPFIYDLYAVSNHYGGLNGGHYTACVRKNEWHIFDDSRVSKCDEQSVMTRAAYSLFYVRTSIQ</sequence>
<dbReference type="GO" id="GO:0016579">
    <property type="term" value="P:protein deubiquitination"/>
    <property type="evidence" value="ECO:0007669"/>
    <property type="project" value="InterPro"/>
</dbReference>
<dbReference type="GO" id="GO:0004843">
    <property type="term" value="F:cysteine-type deubiquitinase activity"/>
    <property type="evidence" value="ECO:0007669"/>
    <property type="project" value="UniProtKB-UniRule"/>
</dbReference>
<dbReference type="InterPro" id="IPR050185">
    <property type="entry name" value="Ub_carboxyl-term_hydrolase"/>
</dbReference>
<dbReference type="STRING" id="44941.A0A397UFP9"/>
<dbReference type="InterPro" id="IPR038765">
    <property type="entry name" value="Papain-like_cys_pep_sf"/>
</dbReference>
<feature type="domain" description="USP" evidence="11">
    <location>
        <begin position="558"/>
        <end position="923"/>
    </location>
</feature>
<feature type="compositionally biased region" description="Polar residues" evidence="9">
    <location>
        <begin position="454"/>
        <end position="476"/>
    </location>
</feature>
<protein>
    <recommendedName>
        <fullName evidence="7">Ubiquitin carboxyl-terminal hydrolase</fullName>
        <ecNumber evidence="7">3.4.19.12</ecNumber>
    </recommendedName>
</protein>
<gene>
    <name evidence="12" type="ORF">C2G38_539546</name>
</gene>
<evidence type="ECO:0000256" key="1">
    <source>
        <dbReference type="ARBA" id="ARBA00000707"/>
    </source>
</evidence>
<keyword evidence="5 7" id="KW-0378">Hydrolase</keyword>
<dbReference type="PANTHER" id="PTHR21646:SF95">
    <property type="entry name" value="UBIQUITIN CARBOXYL-TERMINAL HYDROLASE 4-RELATED"/>
    <property type="match status" value="1"/>
</dbReference>
<evidence type="ECO:0000313" key="12">
    <source>
        <dbReference type="EMBL" id="RIB06123.1"/>
    </source>
</evidence>
<keyword evidence="3 7" id="KW-0645">Protease</keyword>
<dbReference type="AlphaFoldDB" id="A0A397UFP9"/>
<dbReference type="EC" id="3.4.19.12" evidence="7"/>
<evidence type="ECO:0000256" key="8">
    <source>
        <dbReference type="SAM" id="Coils"/>
    </source>
</evidence>
<dbReference type="InterPro" id="IPR036873">
    <property type="entry name" value="Rhodanese-like_dom_sf"/>
</dbReference>
<evidence type="ECO:0000256" key="9">
    <source>
        <dbReference type="SAM" id="MobiDB-lite"/>
    </source>
</evidence>
<dbReference type="PROSITE" id="PS50235">
    <property type="entry name" value="USP_3"/>
    <property type="match status" value="1"/>
</dbReference>
<comment type="caution">
    <text evidence="12">The sequence shown here is derived from an EMBL/GenBank/DDBJ whole genome shotgun (WGS) entry which is preliminary data.</text>
</comment>
<evidence type="ECO:0000256" key="7">
    <source>
        <dbReference type="RuleBase" id="RU366025"/>
    </source>
</evidence>
<organism evidence="12 13">
    <name type="scientific">Gigaspora rosea</name>
    <dbReference type="NCBI Taxonomy" id="44941"/>
    <lineage>
        <taxon>Eukaryota</taxon>
        <taxon>Fungi</taxon>
        <taxon>Fungi incertae sedis</taxon>
        <taxon>Mucoromycota</taxon>
        <taxon>Glomeromycotina</taxon>
        <taxon>Glomeromycetes</taxon>
        <taxon>Diversisporales</taxon>
        <taxon>Gigasporaceae</taxon>
        <taxon>Gigaspora</taxon>
    </lineage>
</organism>
<dbReference type="SUPFAM" id="SSF52821">
    <property type="entry name" value="Rhodanese/Cell cycle control phosphatase"/>
    <property type="match status" value="1"/>
</dbReference>
<accession>A0A397UFP9</accession>
<evidence type="ECO:0000256" key="6">
    <source>
        <dbReference type="ARBA" id="ARBA00022807"/>
    </source>
</evidence>
<dbReference type="InterPro" id="IPR018200">
    <property type="entry name" value="USP_CS"/>
</dbReference>